<dbReference type="Gene3D" id="3.10.310.10">
    <property type="entry name" value="Diaminopimelate Epimerase, Chain A, domain 1"/>
    <property type="match status" value="2"/>
</dbReference>
<proteinExistence type="inferred from homology"/>
<protein>
    <submittedName>
        <fullName evidence="4">PhzF family phenazine biosynthesis protein</fullName>
    </submittedName>
</protein>
<feature type="active site" evidence="3">
    <location>
        <position position="48"/>
    </location>
</feature>
<dbReference type="EMBL" id="JABBNT010000002">
    <property type="protein sequence ID" value="NMM44377.1"/>
    <property type="molecule type" value="Genomic_DNA"/>
</dbReference>
<dbReference type="PIRSF" id="PIRSF016184">
    <property type="entry name" value="PhzC_PhzF"/>
    <property type="match status" value="1"/>
</dbReference>
<evidence type="ECO:0000313" key="4">
    <source>
        <dbReference type="EMBL" id="NMM44377.1"/>
    </source>
</evidence>
<keyword evidence="2" id="KW-0413">Isomerase</keyword>
<name>A0A7Y0HFY8_9PROT</name>
<gene>
    <name evidence="4" type="ORF">HH303_07795</name>
</gene>
<dbReference type="Pfam" id="PF02567">
    <property type="entry name" value="PhzC-PhzF"/>
    <property type="match status" value="1"/>
</dbReference>
<keyword evidence="5" id="KW-1185">Reference proteome</keyword>
<dbReference type="GO" id="GO:0005737">
    <property type="term" value="C:cytoplasm"/>
    <property type="evidence" value="ECO:0007669"/>
    <property type="project" value="TreeGrafter"/>
</dbReference>
<dbReference type="InterPro" id="IPR003719">
    <property type="entry name" value="Phenazine_PhzF-like"/>
</dbReference>
<evidence type="ECO:0000256" key="1">
    <source>
        <dbReference type="ARBA" id="ARBA00008270"/>
    </source>
</evidence>
<comment type="similarity">
    <text evidence="1">Belongs to the PhzF family.</text>
</comment>
<sequence>MTKSLPLYQLDAFAEAPFAGNPAAVVPLDDWLPDTVLHAIAAENNLSETAFFVPIPDTEQADFHLRWFTPTVEVDLCGHATLATAGTLFDHLGFEKSTVRFKSQSGTLTATRQGNRVELDFPARPGTPTRVPDGLAAALGGIEPVGFLRAMNNMAVLQSEAEVRAVKPDLAYIAALDGDGLIVTAPGEDGDVASRYFAPHAGIDEDPVTGSAHCTIVPYWAERFGGKTQLHCRQVSARGGDLFCELAGDRVRMAGTVRLYLEGRIHV</sequence>
<reference evidence="4 5" key="1">
    <citation type="submission" date="2020-04" db="EMBL/GenBank/DDBJ databases">
        <title>Rhodospirillaceae bacterium KN72 isolated from deep sea.</title>
        <authorList>
            <person name="Zhang D.-C."/>
        </authorList>
    </citation>
    <scope>NUCLEOTIDE SEQUENCE [LARGE SCALE GENOMIC DNA]</scope>
    <source>
        <strain evidence="4 5">KN72</strain>
    </source>
</reference>
<evidence type="ECO:0000256" key="3">
    <source>
        <dbReference type="PIRSR" id="PIRSR016184-1"/>
    </source>
</evidence>
<evidence type="ECO:0000313" key="5">
    <source>
        <dbReference type="Proteomes" id="UP000539372"/>
    </source>
</evidence>
<dbReference type="NCBIfam" id="TIGR00654">
    <property type="entry name" value="PhzF_family"/>
    <property type="match status" value="1"/>
</dbReference>
<evidence type="ECO:0000256" key="2">
    <source>
        <dbReference type="ARBA" id="ARBA00023235"/>
    </source>
</evidence>
<dbReference type="GO" id="GO:0016853">
    <property type="term" value="F:isomerase activity"/>
    <property type="evidence" value="ECO:0007669"/>
    <property type="project" value="UniProtKB-KW"/>
</dbReference>
<organism evidence="4 5">
    <name type="scientific">Pacificispira spongiicola</name>
    <dbReference type="NCBI Taxonomy" id="2729598"/>
    <lineage>
        <taxon>Bacteria</taxon>
        <taxon>Pseudomonadati</taxon>
        <taxon>Pseudomonadota</taxon>
        <taxon>Alphaproteobacteria</taxon>
        <taxon>Rhodospirillales</taxon>
        <taxon>Rhodospirillaceae</taxon>
        <taxon>Pacificispira</taxon>
    </lineage>
</organism>
<dbReference type="AlphaFoldDB" id="A0A7Y0HFY8"/>
<dbReference type="Proteomes" id="UP000539372">
    <property type="component" value="Unassembled WGS sequence"/>
</dbReference>
<dbReference type="RefSeq" id="WP_169624666.1">
    <property type="nucleotide sequence ID" value="NZ_JABBNT010000002.1"/>
</dbReference>
<dbReference type="SUPFAM" id="SSF54506">
    <property type="entry name" value="Diaminopimelate epimerase-like"/>
    <property type="match status" value="1"/>
</dbReference>
<dbReference type="PANTHER" id="PTHR13774:SF17">
    <property type="entry name" value="PHENAZINE BIOSYNTHESIS-LIKE DOMAIN-CONTAINING PROTEIN"/>
    <property type="match status" value="1"/>
</dbReference>
<accession>A0A7Y0HFY8</accession>
<dbReference type="PANTHER" id="PTHR13774">
    <property type="entry name" value="PHENAZINE BIOSYNTHESIS PROTEIN"/>
    <property type="match status" value="1"/>
</dbReference>
<comment type="caution">
    <text evidence="4">The sequence shown here is derived from an EMBL/GenBank/DDBJ whole genome shotgun (WGS) entry which is preliminary data.</text>
</comment>